<keyword evidence="10" id="KW-0472">Membrane</keyword>
<dbReference type="CDD" id="cd17546">
    <property type="entry name" value="REC_hyHK_CKI1_RcsC-like"/>
    <property type="match status" value="1"/>
</dbReference>
<dbReference type="Gene3D" id="3.30.565.10">
    <property type="entry name" value="Histidine kinase-like ATPase, C-terminal domain"/>
    <property type="match status" value="1"/>
</dbReference>
<dbReference type="PRINTS" id="PR00344">
    <property type="entry name" value="BCTRLSENSOR"/>
</dbReference>
<dbReference type="CDD" id="cd06225">
    <property type="entry name" value="HAMP"/>
    <property type="match status" value="1"/>
</dbReference>
<dbReference type="SMART" id="SM00387">
    <property type="entry name" value="HATPase_c"/>
    <property type="match status" value="1"/>
</dbReference>
<evidence type="ECO:0000256" key="10">
    <source>
        <dbReference type="SAM" id="Phobius"/>
    </source>
</evidence>
<feature type="domain" description="Histidine kinase" evidence="11">
    <location>
        <begin position="534"/>
        <end position="756"/>
    </location>
</feature>
<keyword evidence="5" id="KW-0808">Transferase</keyword>
<evidence type="ECO:0000256" key="5">
    <source>
        <dbReference type="ARBA" id="ARBA00022679"/>
    </source>
</evidence>
<feature type="modified residue" description="4-aspartylphosphate" evidence="8">
    <location>
        <position position="987"/>
    </location>
</feature>
<comment type="subcellular location">
    <subcellularLocation>
        <location evidence="2">Membrane</location>
    </subcellularLocation>
</comment>
<evidence type="ECO:0000256" key="6">
    <source>
        <dbReference type="ARBA" id="ARBA00022777"/>
    </source>
</evidence>
<keyword evidence="10" id="KW-1133">Transmembrane helix</keyword>
<dbReference type="PANTHER" id="PTHR45339:SF1">
    <property type="entry name" value="HYBRID SIGNAL TRANSDUCTION HISTIDINE KINASE J"/>
    <property type="match status" value="1"/>
</dbReference>
<proteinExistence type="predicted"/>
<reference evidence="14 15" key="1">
    <citation type="submission" date="2018-04" db="EMBL/GenBank/DDBJ databases">
        <title>Chitinophaga fuyangensis sp. nov., isolated from soil in a chemical factory.</title>
        <authorList>
            <person name="Chen K."/>
        </authorList>
    </citation>
    <scope>NUCLEOTIDE SEQUENCE [LARGE SCALE GENOMIC DNA]</scope>
    <source>
        <strain evidence="14 15">LY-1</strain>
    </source>
</reference>
<evidence type="ECO:0000256" key="7">
    <source>
        <dbReference type="ARBA" id="ARBA00023012"/>
    </source>
</evidence>
<dbReference type="Pfam" id="PF00512">
    <property type="entry name" value="HisKA"/>
    <property type="match status" value="1"/>
</dbReference>
<evidence type="ECO:0000256" key="2">
    <source>
        <dbReference type="ARBA" id="ARBA00004370"/>
    </source>
</evidence>
<evidence type="ECO:0000256" key="4">
    <source>
        <dbReference type="ARBA" id="ARBA00022553"/>
    </source>
</evidence>
<dbReference type="Gene3D" id="6.10.340.10">
    <property type="match status" value="1"/>
</dbReference>
<feature type="domain" description="Response regulatory" evidence="12">
    <location>
        <begin position="938"/>
        <end position="1054"/>
    </location>
</feature>
<dbReference type="SUPFAM" id="SSF52172">
    <property type="entry name" value="CheY-like"/>
    <property type="match status" value="3"/>
</dbReference>
<feature type="transmembrane region" description="Helical" evidence="10">
    <location>
        <begin position="304"/>
        <end position="322"/>
    </location>
</feature>
<feature type="coiled-coil region" evidence="9">
    <location>
        <begin position="430"/>
        <end position="510"/>
    </location>
</feature>
<comment type="caution">
    <text evidence="14">The sequence shown here is derived from an EMBL/GenBank/DDBJ whole genome shotgun (WGS) entry which is preliminary data.</text>
</comment>
<evidence type="ECO:0000259" key="12">
    <source>
        <dbReference type="PROSITE" id="PS50110"/>
    </source>
</evidence>
<evidence type="ECO:0000256" key="9">
    <source>
        <dbReference type="SAM" id="Coils"/>
    </source>
</evidence>
<dbReference type="SMART" id="SM00304">
    <property type="entry name" value="HAMP"/>
    <property type="match status" value="1"/>
</dbReference>
<comment type="catalytic activity">
    <reaction evidence="1">
        <text>ATP + protein L-histidine = ADP + protein N-phospho-L-histidine.</text>
        <dbReference type="EC" id="2.7.13.3"/>
    </reaction>
</comment>
<dbReference type="SUPFAM" id="SSF55874">
    <property type="entry name" value="ATPase domain of HSP90 chaperone/DNA topoisomerase II/histidine kinase"/>
    <property type="match status" value="1"/>
</dbReference>
<sequence length="1202" mass="134319">MNSTFKRNLVIGFGLSLFLLLVSSIASYTSIQNLLRSAYWVDHTNQVTLGLENVKNFLEGAETGQRGFLLTGDGDFLEPFNGAFDSARANIRYVRNLTTDNPPQVVSSRQLELLVDQLYRLQITMMEDHKAGHPVNYDSLRKSKMLMDNVRGIIATMETREQHLMGERTEQMKKFALYTPAFIILAALLSLVITVFFYIRVQRDFAEKEKMQSALQQKDVEMAKRIGIIRDIAATIAAGDYAVRVSDTESDALGNVSVALNSMANSLETSFTDLANKEWLQTGVATLNNKMVGEKDVQNLTSQIIEFVTTYIHGIAGALYLLNAEDMLFLSAGYALDREARERRLRLGEGLAGQCARSGEMIQLNDIESSDIRVRIAGGELKPRYLIAHPVFHEHQVKGVLEIASLTPFTENDLNFLQTISHNIGLVIVAAENRNRMQELLEETQAQAEELQSQHSELENINAELEMQTQRLATSEEELKVQQEELQQANRELEERSKLLQERNQVILERNLEIQRKAEELELSTRYKSEFLANMSHELRTPLNSILLLSRLIAENNEGNLSKDQVESAEVIQSSGKGLLNLIDEILDLSRIESGKMELEYTEVPIKAVAQDMQSLFAPIAKEKGLAFNIATDPLLPSLMETDKMRLEQILKNLVSNALKFTAAGSVTLTFSSLPGDAGSVKIAVRDTGIGVPVDKQAVIFEAFQQADGGTRRKYGGTGLGLSISRELAKLLGGEIHLDSVPDEGSEFSIIIPLRKPRDTDGYAPPAPVTNTTAPVAGTPAASGNGSAHIAPRLTAAVIPQDVPDDRNNITPHDKIVLIVEDDTAFANALLAFTHQRGFKGLVSVRGDLVMEMALQYKPAAILLDIVLPVKDGWEVMAELKENPQTRHIPVHIMSSMEVKRESLLKGAVDFSNKPFQMERMQEIFQKLEDVLSRHPKKVLIVEENIKHAKALSYFLDSFEVQTEITHSIKDSISELMNPDVNCVILDMTLADKQAYEALEPIKHNPGLENLPIIIFTGRNLSKSEENQIKQYADSIVVKTAHSYQRILDEVALFLHLIQEKNDLYKNTSNRHTTLKEALEGKTVLIADDDVRNIFSLTKALEQHKMKIISALDGKEALVQLERNPQVDIVLMDMMMPEMDGYTAIKEIRQQQRWKGLPVLAVTAKTMNGDREKCIEAGASDYISKPVDVDQLVSLLRVWLYE</sequence>
<dbReference type="InterPro" id="IPR003018">
    <property type="entry name" value="GAF"/>
</dbReference>
<evidence type="ECO:0000256" key="1">
    <source>
        <dbReference type="ARBA" id="ARBA00000085"/>
    </source>
</evidence>
<evidence type="ECO:0000313" key="14">
    <source>
        <dbReference type="EMBL" id="PUZ26233.1"/>
    </source>
</evidence>
<dbReference type="CDD" id="cd00082">
    <property type="entry name" value="HisKA"/>
    <property type="match status" value="1"/>
</dbReference>
<dbReference type="InterPro" id="IPR011006">
    <property type="entry name" value="CheY-like_superfamily"/>
</dbReference>
<feature type="modified residue" description="4-aspartylphosphate" evidence="8">
    <location>
        <position position="865"/>
    </location>
</feature>
<dbReference type="PROSITE" id="PS50885">
    <property type="entry name" value="HAMP"/>
    <property type="match status" value="1"/>
</dbReference>
<dbReference type="Pfam" id="PF00072">
    <property type="entry name" value="Response_reg"/>
    <property type="match status" value="3"/>
</dbReference>
<dbReference type="PANTHER" id="PTHR45339">
    <property type="entry name" value="HYBRID SIGNAL TRANSDUCTION HISTIDINE KINASE J"/>
    <property type="match status" value="1"/>
</dbReference>
<keyword evidence="4 8" id="KW-0597">Phosphoprotein</keyword>
<dbReference type="SUPFAM" id="SSF47384">
    <property type="entry name" value="Homodimeric domain of signal transducing histidine kinase"/>
    <property type="match status" value="1"/>
</dbReference>
<dbReference type="CDD" id="cd00156">
    <property type="entry name" value="REC"/>
    <property type="match status" value="1"/>
</dbReference>
<keyword evidence="7" id="KW-0902">Two-component regulatory system</keyword>
<feature type="modified residue" description="4-aspartylphosphate" evidence="8">
    <location>
        <position position="1133"/>
    </location>
</feature>
<feature type="transmembrane region" description="Helical" evidence="10">
    <location>
        <begin position="175"/>
        <end position="201"/>
    </location>
</feature>
<dbReference type="InterPro" id="IPR007891">
    <property type="entry name" value="CHASE3"/>
</dbReference>
<gene>
    <name evidence="14" type="ORF">DCC81_18590</name>
</gene>
<keyword evidence="15" id="KW-1185">Reference proteome</keyword>
<evidence type="ECO:0000313" key="15">
    <source>
        <dbReference type="Proteomes" id="UP000244450"/>
    </source>
</evidence>
<keyword evidence="6 14" id="KW-0418">Kinase</keyword>
<protein>
    <recommendedName>
        <fullName evidence="3">histidine kinase</fullName>
        <ecNumber evidence="3">2.7.13.3</ecNumber>
    </recommendedName>
</protein>
<evidence type="ECO:0000256" key="3">
    <source>
        <dbReference type="ARBA" id="ARBA00012438"/>
    </source>
</evidence>
<dbReference type="SMART" id="SM00388">
    <property type="entry name" value="HisKA"/>
    <property type="match status" value="1"/>
</dbReference>
<dbReference type="PROSITE" id="PS50110">
    <property type="entry name" value="RESPONSE_REGULATORY"/>
    <property type="match status" value="3"/>
</dbReference>
<organism evidence="14 15">
    <name type="scientific">Chitinophaga parva</name>
    <dbReference type="NCBI Taxonomy" id="2169414"/>
    <lineage>
        <taxon>Bacteria</taxon>
        <taxon>Pseudomonadati</taxon>
        <taxon>Bacteroidota</taxon>
        <taxon>Chitinophagia</taxon>
        <taxon>Chitinophagales</taxon>
        <taxon>Chitinophagaceae</taxon>
        <taxon>Chitinophaga</taxon>
    </lineage>
</organism>
<dbReference type="EC" id="2.7.13.3" evidence="3"/>
<dbReference type="Gene3D" id="1.10.287.130">
    <property type="match status" value="1"/>
</dbReference>
<dbReference type="GO" id="GO:0016020">
    <property type="term" value="C:membrane"/>
    <property type="evidence" value="ECO:0007669"/>
    <property type="project" value="UniProtKB-SubCell"/>
</dbReference>
<dbReference type="InterPro" id="IPR003594">
    <property type="entry name" value="HATPase_dom"/>
</dbReference>
<dbReference type="InterPro" id="IPR005467">
    <property type="entry name" value="His_kinase_dom"/>
</dbReference>
<dbReference type="InterPro" id="IPR003661">
    <property type="entry name" value="HisK_dim/P_dom"/>
</dbReference>
<dbReference type="SMART" id="SM00448">
    <property type="entry name" value="REC"/>
    <property type="match status" value="3"/>
</dbReference>
<feature type="domain" description="Response regulatory" evidence="12">
    <location>
        <begin position="816"/>
        <end position="929"/>
    </location>
</feature>
<dbReference type="EMBL" id="QCYK01000002">
    <property type="protein sequence ID" value="PUZ26233.1"/>
    <property type="molecule type" value="Genomic_DNA"/>
</dbReference>
<dbReference type="Proteomes" id="UP000244450">
    <property type="component" value="Unassembled WGS sequence"/>
</dbReference>
<dbReference type="Gene3D" id="3.40.50.2300">
    <property type="match status" value="3"/>
</dbReference>
<dbReference type="RefSeq" id="WP_108688071.1">
    <property type="nucleotide sequence ID" value="NZ_QCYK01000002.1"/>
</dbReference>
<dbReference type="OrthoDB" id="9811889at2"/>
<dbReference type="AlphaFoldDB" id="A0A2T7BIZ6"/>
<keyword evidence="10" id="KW-0812">Transmembrane</keyword>
<dbReference type="SUPFAM" id="SSF55781">
    <property type="entry name" value="GAF domain-like"/>
    <property type="match status" value="1"/>
</dbReference>
<accession>A0A2T7BIZ6</accession>
<dbReference type="Pfam" id="PF02518">
    <property type="entry name" value="HATPase_c"/>
    <property type="match status" value="1"/>
</dbReference>
<evidence type="ECO:0000259" key="11">
    <source>
        <dbReference type="PROSITE" id="PS50109"/>
    </source>
</evidence>
<evidence type="ECO:0000256" key="8">
    <source>
        <dbReference type="PROSITE-ProRule" id="PRU00169"/>
    </source>
</evidence>
<dbReference type="InterPro" id="IPR029016">
    <property type="entry name" value="GAF-like_dom_sf"/>
</dbReference>
<name>A0A2T7BIZ6_9BACT</name>
<keyword evidence="9" id="KW-0175">Coiled coil</keyword>
<dbReference type="InterPro" id="IPR004358">
    <property type="entry name" value="Sig_transdc_His_kin-like_C"/>
</dbReference>
<feature type="domain" description="Response regulatory" evidence="12">
    <location>
        <begin position="1083"/>
        <end position="1200"/>
    </location>
</feature>
<dbReference type="Pfam" id="PF05227">
    <property type="entry name" value="CHASE3"/>
    <property type="match status" value="1"/>
</dbReference>
<feature type="domain" description="HAMP" evidence="13">
    <location>
        <begin position="222"/>
        <end position="272"/>
    </location>
</feature>
<dbReference type="FunFam" id="3.30.565.10:FF:000010">
    <property type="entry name" value="Sensor histidine kinase RcsC"/>
    <property type="match status" value="1"/>
</dbReference>
<dbReference type="CDD" id="cd19410">
    <property type="entry name" value="HK9-like_sensor"/>
    <property type="match status" value="1"/>
</dbReference>
<dbReference type="InterPro" id="IPR036097">
    <property type="entry name" value="HisK_dim/P_sf"/>
</dbReference>
<dbReference type="CDD" id="cd16922">
    <property type="entry name" value="HATPase_EvgS-ArcB-TorS-like"/>
    <property type="match status" value="1"/>
</dbReference>
<dbReference type="InterPro" id="IPR001789">
    <property type="entry name" value="Sig_transdc_resp-reg_receiver"/>
</dbReference>
<dbReference type="SMART" id="SM00065">
    <property type="entry name" value="GAF"/>
    <property type="match status" value="1"/>
</dbReference>
<evidence type="ECO:0000259" key="13">
    <source>
        <dbReference type="PROSITE" id="PS50885"/>
    </source>
</evidence>
<dbReference type="InterPro" id="IPR003660">
    <property type="entry name" value="HAMP_dom"/>
</dbReference>
<dbReference type="Gene3D" id="3.30.450.40">
    <property type="match status" value="1"/>
</dbReference>
<dbReference type="InterPro" id="IPR036890">
    <property type="entry name" value="HATPase_C_sf"/>
</dbReference>
<dbReference type="PROSITE" id="PS50109">
    <property type="entry name" value="HIS_KIN"/>
    <property type="match status" value="1"/>
</dbReference>
<dbReference type="Pfam" id="PF13185">
    <property type="entry name" value="GAF_2"/>
    <property type="match status" value="1"/>
</dbReference>
<dbReference type="GO" id="GO:0000155">
    <property type="term" value="F:phosphorelay sensor kinase activity"/>
    <property type="evidence" value="ECO:0007669"/>
    <property type="project" value="InterPro"/>
</dbReference>